<organism evidence="1 2">
    <name type="scientific">Desmophyllum pertusum</name>
    <dbReference type="NCBI Taxonomy" id="174260"/>
    <lineage>
        <taxon>Eukaryota</taxon>
        <taxon>Metazoa</taxon>
        <taxon>Cnidaria</taxon>
        <taxon>Anthozoa</taxon>
        <taxon>Hexacorallia</taxon>
        <taxon>Scleractinia</taxon>
        <taxon>Caryophylliina</taxon>
        <taxon>Caryophylliidae</taxon>
        <taxon>Desmophyllum</taxon>
    </lineage>
</organism>
<dbReference type="EMBL" id="MU826837">
    <property type="protein sequence ID" value="KAJ7372331.1"/>
    <property type="molecule type" value="Genomic_DNA"/>
</dbReference>
<gene>
    <name evidence="1" type="ORF">OS493_019776</name>
</gene>
<name>A0A9W9YZE2_9CNID</name>
<accession>A0A9W9YZE2</accession>
<keyword evidence="2" id="KW-1185">Reference proteome</keyword>
<comment type="caution">
    <text evidence="1">The sequence shown here is derived from an EMBL/GenBank/DDBJ whole genome shotgun (WGS) entry which is preliminary data.</text>
</comment>
<proteinExistence type="predicted"/>
<sequence>MTKDELTHGTASTVSSLVEICLESSLKYLESAKLRNEHNFLPEDICEALICKKLKTGHCDDDFVSTYLADIQNKQNHKVTVKWCDHNRFGVGVDFSSSPSRCRRFEL</sequence>
<dbReference type="AlphaFoldDB" id="A0A9W9YZE2"/>
<protein>
    <submittedName>
        <fullName evidence="1">Uncharacterized protein</fullName>
    </submittedName>
</protein>
<reference evidence="1" key="1">
    <citation type="submission" date="2023-01" db="EMBL/GenBank/DDBJ databases">
        <title>Genome assembly of the deep-sea coral Lophelia pertusa.</title>
        <authorList>
            <person name="Herrera S."/>
            <person name="Cordes E."/>
        </authorList>
    </citation>
    <scope>NUCLEOTIDE SEQUENCE</scope>
    <source>
        <strain evidence="1">USNM1676648</strain>
        <tissue evidence="1">Polyp</tissue>
    </source>
</reference>
<evidence type="ECO:0000313" key="1">
    <source>
        <dbReference type="EMBL" id="KAJ7372331.1"/>
    </source>
</evidence>
<evidence type="ECO:0000313" key="2">
    <source>
        <dbReference type="Proteomes" id="UP001163046"/>
    </source>
</evidence>
<dbReference type="Proteomes" id="UP001163046">
    <property type="component" value="Unassembled WGS sequence"/>
</dbReference>